<evidence type="ECO:0000313" key="1">
    <source>
        <dbReference type="EMBL" id="GAA3089965.1"/>
    </source>
</evidence>
<evidence type="ECO:0000313" key="2">
    <source>
        <dbReference type="Proteomes" id="UP001501637"/>
    </source>
</evidence>
<dbReference type="Proteomes" id="UP001501637">
    <property type="component" value="Unassembled WGS sequence"/>
</dbReference>
<organism evidence="1 2">
    <name type="scientific">Streptomyces rectiviolaceus</name>
    <dbReference type="NCBI Taxonomy" id="332591"/>
    <lineage>
        <taxon>Bacteria</taxon>
        <taxon>Bacillati</taxon>
        <taxon>Actinomycetota</taxon>
        <taxon>Actinomycetes</taxon>
        <taxon>Kitasatosporales</taxon>
        <taxon>Streptomycetaceae</taxon>
        <taxon>Streptomyces</taxon>
    </lineage>
</organism>
<accession>A0ABP6M8V1</accession>
<reference evidence="2" key="1">
    <citation type="journal article" date="2019" name="Int. J. Syst. Evol. Microbiol.">
        <title>The Global Catalogue of Microorganisms (GCM) 10K type strain sequencing project: providing services to taxonomists for standard genome sequencing and annotation.</title>
        <authorList>
            <consortium name="The Broad Institute Genomics Platform"/>
            <consortium name="The Broad Institute Genome Sequencing Center for Infectious Disease"/>
            <person name="Wu L."/>
            <person name="Ma J."/>
        </authorList>
    </citation>
    <scope>NUCLEOTIDE SEQUENCE [LARGE SCALE GENOMIC DNA]</scope>
    <source>
        <strain evidence="2">JCM 9092</strain>
    </source>
</reference>
<sequence>MSIPAEAGGAAGEGAALAVGASEALAQVPTRSKEEKAMRTPVLRLMAVPFLSFHRGGEEQGMRALSR</sequence>
<dbReference type="EMBL" id="BAAAUG010000022">
    <property type="protein sequence ID" value="GAA3089965.1"/>
    <property type="molecule type" value="Genomic_DNA"/>
</dbReference>
<proteinExistence type="predicted"/>
<name>A0ABP6M8V1_9ACTN</name>
<comment type="caution">
    <text evidence="1">The sequence shown here is derived from an EMBL/GenBank/DDBJ whole genome shotgun (WGS) entry which is preliminary data.</text>
</comment>
<gene>
    <name evidence="1" type="ORF">GCM10010449_12110</name>
</gene>
<protein>
    <submittedName>
        <fullName evidence="1">Uncharacterized protein</fullName>
    </submittedName>
</protein>
<keyword evidence="2" id="KW-1185">Reference proteome</keyword>